<comment type="caution">
    <text evidence="1">The sequence shown here is derived from an EMBL/GenBank/DDBJ whole genome shotgun (WGS) entry which is preliminary data.</text>
</comment>
<gene>
    <name evidence="1" type="ORF">E2C01_060525</name>
</gene>
<dbReference type="Proteomes" id="UP000324222">
    <property type="component" value="Unassembled WGS sequence"/>
</dbReference>
<evidence type="ECO:0000313" key="1">
    <source>
        <dbReference type="EMBL" id="MPC66378.1"/>
    </source>
</evidence>
<keyword evidence="2" id="KW-1185">Reference proteome</keyword>
<organism evidence="1 2">
    <name type="scientific">Portunus trituberculatus</name>
    <name type="common">Swimming crab</name>
    <name type="synonym">Neptunus trituberculatus</name>
    <dbReference type="NCBI Taxonomy" id="210409"/>
    <lineage>
        <taxon>Eukaryota</taxon>
        <taxon>Metazoa</taxon>
        <taxon>Ecdysozoa</taxon>
        <taxon>Arthropoda</taxon>
        <taxon>Crustacea</taxon>
        <taxon>Multicrustacea</taxon>
        <taxon>Malacostraca</taxon>
        <taxon>Eumalacostraca</taxon>
        <taxon>Eucarida</taxon>
        <taxon>Decapoda</taxon>
        <taxon>Pleocyemata</taxon>
        <taxon>Brachyura</taxon>
        <taxon>Eubrachyura</taxon>
        <taxon>Portunoidea</taxon>
        <taxon>Portunidae</taxon>
        <taxon>Portuninae</taxon>
        <taxon>Portunus</taxon>
    </lineage>
</organism>
<proteinExistence type="predicted"/>
<protein>
    <submittedName>
        <fullName evidence="1">Uncharacterized protein</fullName>
    </submittedName>
</protein>
<accession>A0A5B7HBN5</accession>
<sequence length="147" mass="15852">MASRGTPILSARHEVDINFPPHKIGKENAITRHTGLLNAPCSSGFLPSLSLSSSLSRQPALPLKTSCGIGLEEGEAGRRWLRDCGKVAGRRAGTWGKEKTRHTLTFHPPTTNITNTSTTTTFFFSIYIPSTQTPKHLNTSPPSGPST</sequence>
<evidence type="ECO:0000313" key="2">
    <source>
        <dbReference type="Proteomes" id="UP000324222"/>
    </source>
</evidence>
<dbReference type="AlphaFoldDB" id="A0A5B7HBN5"/>
<reference evidence="1 2" key="1">
    <citation type="submission" date="2019-05" db="EMBL/GenBank/DDBJ databases">
        <title>Another draft genome of Portunus trituberculatus and its Hox gene families provides insights of decapod evolution.</title>
        <authorList>
            <person name="Jeong J.-H."/>
            <person name="Song I."/>
            <person name="Kim S."/>
            <person name="Choi T."/>
            <person name="Kim D."/>
            <person name="Ryu S."/>
            <person name="Kim W."/>
        </authorList>
    </citation>
    <scope>NUCLEOTIDE SEQUENCE [LARGE SCALE GENOMIC DNA]</scope>
    <source>
        <tissue evidence="1">Muscle</tissue>
    </source>
</reference>
<dbReference type="EMBL" id="VSRR010024671">
    <property type="protein sequence ID" value="MPC66378.1"/>
    <property type="molecule type" value="Genomic_DNA"/>
</dbReference>
<name>A0A5B7HBN5_PORTR</name>